<feature type="compositionally biased region" description="Basic and acidic residues" evidence="1">
    <location>
        <begin position="186"/>
        <end position="199"/>
    </location>
</feature>
<dbReference type="Pfam" id="PF07818">
    <property type="entry name" value="HCNGP"/>
    <property type="match status" value="1"/>
</dbReference>
<accession>A0AAF0E0F2</accession>
<dbReference type="PANTHER" id="PTHR13464:SF0">
    <property type="entry name" value="SAP30-BINDING PROTEIN"/>
    <property type="match status" value="1"/>
</dbReference>
<dbReference type="Gene3D" id="2.60.40.4370">
    <property type="match status" value="1"/>
</dbReference>
<feature type="compositionally biased region" description="Basic and acidic residues" evidence="1">
    <location>
        <begin position="140"/>
        <end position="149"/>
    </location>
</feature>
<evidence type="ECO:0000259" key="2">
    <source>
        <dbReference type="Pfam" id="PF10419"/>
    </source>
</evidence>
<evidence type="ECO:0000256" key="1">
    <source>
        <dbReference type="SAM" id="MobiDB-lite"/>
    </source>
</evidence>
<protein>
    <recommendedName>
        <fullName evidence="2">Transcription factor TFIIIC triple barrel domain-containing protein</fullName>
    </recommendedName>
</protein>
<dbReference type="InterPro" id="IPR019481">
    <property type="entry name" value="TFIIIC_triple_barrel"/>
</dbReference>
<dbReference type="Proteomes" id="UP001214603">
    <property type="component" value="Chromosome 4"/>
</dbReference>
<dbReference type="EMBL" id="CP119937">
    <property type="protein sequence ID" value="WFD03496.1"/>
    <property type="molecule type" value="Genomic_DNA"/>
</dbReference>
<organism evidence="3 4">
    <name type="scientific">Malassezia obtusa</name>
    <dbReference type="NCBI Taxonomy" id="76774"/>
    <lineage>
        <taxon>Eukaryota</taxon>
        <taxon>Fungi</taxon>
        <taxon>Dikarya</taxon>
        <taxon>Basidiomycota</taxon>
        <taxon>Ustilaginomycotina</taxon>
        <taxon>Malasseziomycetes</taxon>
        <taxon>Malasseziales</taxon>
        <taxon>Malasseziaceae</taxon>
        <taxon>Malassezia</taxon>
    </lineage>
</organism>
<reference evidence="3" key="1">
    <citation type="submission" date="2023-03" db="EMBL/GenBank/DDBJ databases">
        <title>Mating type loci evolution in Malassezia.</title>
        <authorList>
            <person name="Coelho M.A."/>
        </authorList>
    </citation>
    <scope>NUCLEOTIDE SEQUENCE</scope>
    <source>
        <strain evidence="3">CBS 7876</strain>
    </source>
</reference>
<proteinExistence type="predicted"/>
<evidence type="ECO:0000313" key="4">
    <source>
        <dbReference type="Proteomes" id="UP001214603"/>
    </source>
</evidence>
<evidence type="ECO:0000313" key="3">
    <source>
        <dbReference type="EMBL" id="WFD03496.1"/>
    </source>
</evidence>
<name>A0AAF0E0F2_9BASI</name>
<feature type="region of interest" description="Disordered" evidence="1">
    <location>
        <begin position="99"/>
        <end position="230"/>
    </location>
</feature>
<dbReference type="GO" id="GO:0006355">
    <property type="term" value="P:regulation of DNA-templated transcription"/>
    <property type="evidence" value="ECO:0007669"/>
    <property type="project" value="InterPro"/>
</dbReference>
<dbReference type="GO" id="GO:0005634">
    <property type="term" value="C:nucleus"/>
    <property type="evidence" value="ECO:0007669"/>
    <property type="project" value="TreeGrafter"/>
</dbReference>
<keyword evidence="4" id="KW-1185">Reference proteome</keyword>
<sequence>MAGPAPLDASWERVDALHEPAGEGWELVEDADELIVLDVADAEQAAKMDVNLEPGTDVTLTGLETETPLLKLDNTVMKGKWDELFGSEIVLQEYTDGAEAGADDASPPTLRPLPPTNDVRAQATGASSATSRRIAFVPVRETDETHLDADAAEVPTHPEPEPPPEAHDADVRAPQHAAPQDTTPDAARDETDDRPREAPGADAAPSANEPRPDRASTALPACFLPPPDPHGDPAWGLGQEVATGADAALTEKLAHFHTLKEQGVHFNATLARNRSFHNPHIYAKLVKWADLDETGSNYVPMAHAAQRPPMWDPKRADMLRDGDVAALGTYTH</sequence>
<dbReference type="Pfam" id="PF10419">
    <property type="entry name" value="TFIIIC_sub6"/>
    <property type="match status" value="1"/>
</dbReference>
<dbReference type="PANTHER" id="PTHR13464">
    <property type="entry name" value="TRANSCRIPTIONAL REGULATOR PROTEIN HCNGP"/>
    <property type="match status" value="1"/>
</dbReference>
<dbReference type="AlphaFoldDB" id="A0AAF0E0F2"/>
<feature type="domain" description="Transcription factor TFIIIC triple barrel" evidence="2">
    <location>
        <begin position="31"/>
        <end position="140"/>
    </location>
</feature>
<dbReference type="InterPro" id="IPR012479">
    <property type="entry name" value="SAP30BP"/>
</dbReference>
<gene>
    <name evidence="3" type="ORF">MOBT1_002187</name>
</gene>
<feature type="compositionally biased region" description="Basic and acidic residues" evidence="1">
    <location>
        <begin position="156"/>
        <end position="173"/>
    </location>
</feature>